<dbReference type="EMBL" id="JBHTIL010000006">
    <property type="protein sequence ID" value="MFD0928039.1"/>
    <property type="molecule type" value="Genomic_DNA"/>
</dbReference>
<dbReference type="Proteomes" id="UP001597068">
    <property type="component" value="Unassembled WGS sequence"/>
</dbReference>
<feature type="signal peptide" evidence="2">
    <location>
        <begin position="1"/>
        <end position="19"/>
    </location>
</feature>
<feature type="compositionally biased region" description="Low complexity" evidence="1">
    <location>
        <begin position="21"/>
        <end position="38"/>
    </location>
</feature>
<sequence>MKRTLVVAVLAATVSTAAAGCANDSSSSATSRASTTTADPFSDTYTPAPAQDIPGKVVVRGVDSSCRSTTGSTAGVALTGVDVHLGVAGYAGTAARVTWKVTTPLPTNGTVLLSLLAASQDGSTTRQLGWKTQNGQQVSYFVFESYTQRSLDGYPDTRVPNEVSGVLPSGDVEALGDNWHWSATLNVDGEDVAACPG</sequence>
<dbReference type="RefSeq" id="WP_253648475.1">
    <property type="nucleotide sequence ID" value="NZ_BAAAMO010000004.1"/>
</dbReference>
<name>A0ABW3GCI9_9NOCA</name>
<evidence type="ECO:0000313" key="3">
    <source>
        <dbReference type="EMBL" id="MFD0928039.1"/>
    </source>
</evidence>
<evidence type="ECO:0000313" key="4">
    <source>
        <dbReference type="Proteomes" id="UP001597068"/>
    </source>
</evidence>
<gene>
    <name evidence="3" type="ORF">ACFQ04_20055</name>
</gene>
<dbReference type="PROSITE" id="PS51257">
    <property type="entry name" value="PROKAR_LIPOPROTEIN"/>
    <property type="match status" value="1"/>
</dbReference>
<proteinExistence type="predicted"/>
<comment type="caution">
    <text evidence="3">The sequence shown here is derived from an EMBL/GenBank/DDBJ whole genome shotgun (WGS) entry which is preliminary data.</text>
</comment>
<accession>A0ABW3GCI9</accession>
<evidence type="ECO:0008006" key="5">
    <source>
        <dbReference type="Google" id="ProtNLM"/>
    </source>
</evidence>
<organism evidence="3 4">
    <name type="scientific">Williamsia deligens</name>
    <dbReference type="NCBI Taxonomy" id="321325"/>
    <lineage>
        <taxon>Bacteria</taxon>
        <taxon>Bacillati</taxon>
        <taxon>Actinomycetota</taxon>
        <taxon>Actinomycetes</taxon>
        <taxon>Mycobacteriales</taxon>
        <taxon>Nocardiaceae</taxon>
        <taxon>Williamsia</taxon>
    </lineage>
</organism>
<evidence type="ECO:0000256" key="2">
    <source>
        <dbReference type="SAM" id="SignalP"/>
    </source>
</evidence>
<reference evidence="4" key="1">
    <citation type="journal article" date="2019" name="Int. J. Syst. Evol. Microbiol.">
        <title>The Global Catalogue of Microorganisms (GCM) 10K type strain sequencing project: providing services to taxonomists for standard genome sequencing and annotation.</title>
        <authorList>
            <consortium name="The Broad Institute Genomics Platform"/>
            <consortium name="The Broad Institute Genome Sequencing Center for Infectious Disease"/>
            <person name="Wu L."/>
            <person name="Ma J."/>
        </authorList>
    </citation>
    <scope>NUCLEOTIDE SEQUENCE [LARGE SCALE GENOMIC DNA]</scope>
    <source>
        <strain evidence="4">CCUG 50873</strain>
    </source>
</reference>
<feature type="region of interest" description="Disordered" evidence="1">
    <location>
        <begin position="21"/>
        <end position="49"/>
    </location>
</feature>
<keyword evidence="4" id="KW-1185">Reference proteome</keyword>
<feature type="chain" id="PRO_5047541076" description="Lipoprotein" evidence="2">
    <location>
        <begin position="20"/>
        <end position="197"/>
    </location>
</feature>
<protein>
    <recommendedName>
        <fullName evidence="5">Lipoprotein</fullName>
    </recommendedName>
</protein>
<keyword evidence="2" id="KW-0732">Signal</keyword>
<evidence type="ECO:0000256" key="1">
    <source>
        <dbReference type="SAM" id="MobiDB-lite"/>
    </source>
</evidence>